<organism evidence="2 3">
    <name type="scientific">Crypturellus undulatus</name>
    <dbReference type="NCBI Taxonomy" id="48396"/>
    <lineage>
        <taxon>Eukaryota</taxon>
        <taxon>Metazoa</taxon>
        <taxon>Chordata</taxon>
        <taxon>Craniata</taxon>
        <taxon>Vertebrata</taxon>
        <taxon>Euteleostomi</taxon>
        <taxon>Archelosauria</taxon>
        <taxon>Archosauria</taxon>
        <taxon>Dinosauria</taxon>
        <taxon>Saurischia</taxon>
        <taxon>Theropoda</taxon>
        <taxon>Coelurosauria</taxon>
        <taxon>Aves</taxon>
        <taxon>Palaeognathae</taxon>
        <taxon>Tinamiformes</taxon>
        <taxon>Tinamidae</taxon>
        <taxon>Crypturellus</taxon>
    </lineage>
</organism>
<dbReference type="InterPro" id="IPR036420">
    <property type="entry name" value="BRCT_dom_sf"/>
</dbReference>
<feature type="non-terminal residue" evidence="2">
    <location>
        <position position="79"/>
    </location>
</feature>
<dbReference type="Proteomes" id="UP000534426">
    <property type="component" value="Unassembled WGS sequence"/>
</dbReference>
<dbReference type="Pfam" id="PF00533">
    <property type="entry name" value="BRCT"/>
    <property type="match status" value="1"/>
</dbReference>
<evidence type="ECO:0000313" key="2">
    <source>
        <dbReference type="EMBL" id="NWJ05117.1"/>
    </source>
</evidence>
<feature type="non-terminal residue" evidence="2">
    <location>
        <position position="1"/>
    </location>
</feature>
<dbReference type="SMART" id="SM00292">
    <property type="entry name" value="BRCT"/>
    <property type="match status" value="1"/>
</dbReference>
<reference evidence="2 3" key="1">
    <citation type="submission" date="2019-09" db="EMBL/GenBank/DDBJ databases">
        <title>Bird 10,000 Genomes (B10K) Project - Family phase.</title>
        <authorList>
            <person name="Zhang G."/>
        </authorList>
    </citation>
    <scope>NUCLEOTIDE SEQUENCE [LARGE SCALE GENOMIC DNA]</scope>
    <source>
        <strain evidence="2">B10K-MSB-37135</strain>
        <tissue evidence="2">Heart</tissue>
    </source>
</reference>
<dbReference type="SUPFAM" id="SSF52113">
    <property type="entry name" value="BRCT domain"/>
    <property type="match status" value="1"/>
</dbReference>
<dbReference type="PROSITE" id="PS50172">
    <property type="entry name" value="BRCT"/>
    <property type="match status" value="1"/>
</dbReference>
<dbReference type="PANTHER" id="PTHR11370:SF5">
    <property type="entry name" value="DNA REPAIR PROTEIN XRCC1"/>
    <property type="match status" value="1"/>
</dbReference>
<dbReference type="GO" id="GO:0005634">
    <property type="term" value="C:nucleus"/>
    <property type="evidence" value="ECO:0007669"/>
    <property type="project" value="TreeGrafter"/>
</dbReference>
<feature type="domain" description="BRCT" evidence="1">
    <location>
        <begin position="1"/>
        <end position="79"/>
    </location>
</feature>
<keyword evidence="3" id="KW-1185">Reference proteome</keyword>
<gene>
    <name evidence="2" type="primary">Xrcc1</name>
    <name evidence="2" type="ORF">CRYUND_R15514</name>
</gene>
<dbReference type="InterPro" id="IPR001357">
    <property type="entry name" value="BRCT_dom"/>
</dbReference>
<dbReference type="GO" id="GO:0006284">
    <property type="term" value="P:base-excision repair"/>
    <property type="evidence" value="ECO:0007669"/>
    <property type="project" value="TreeGrafter"/>
</dbReference>
<dbReference type="Gene3D" id="3.40.50.10190">
    <property type="entry name" value="BRCT domain"/>
    <property type="match status" value="1"/>
</dbReference>
<dbReference type="AlphaFoldDB" id="A0A7K4LMM0"/>
<sequence length="79" mass="8316">GVVVVLSGFQNPERSRLREAALGLGARYRPDWGPGCTHLVCAFPATPKAAAARASGGLLVSPAWIWDCSRRGRSLPCGP</sequence>
<dbReference type="PANTHER" id="PTHR11370">
    <property type="entry name" value="DNA-REPAIR PROTEIN XRCC1"/>
    <property type="match status" value="1"/>
</dbReference>
<comment type="caution">
    <text evidence="2">The sequence shown here is derived from an EMBL/GenBank/DDBJ whole genome shotgun (WGS) entry which is preliminary data.</text>
</comment>
<proteinExistence type="predicted"/>
<dbReference type="EMBL" id="VWPW01016798">
    <property type="protein sequence ID" value="NWJ05117.1"/>
    <property type="molecule type" value="Genomic_DNA"/>
</dbReference>
<evidence type="ECO:0000313" key="3">
    <source>
        <dbReference type="Proteomes" id="UP000534426"/>
    </source>
</evidence>
<name>A0A7K4LMM0_9AVES</name>
<accession>A0A7K4LMM0</accession>
<evidence type="ECO:0000259" key="1">
    <source>
        <dbReference type="PROSITE" id="PS50172"/>
    </source>
</evidence>
<protein>
    <submittedName>
        <fullName evidence="2">XRCC1 protein</fullName>
    </submittedName>
</protein>